<accession>A0A8H4TA94</accession>
<reference evidence="6" key="2">
    <citation type="submission" date="2020-05" db="EMBL/GenBank/DDBJ databases">
        <authorList>
            <person name="Kim H.-S."/>
            <person name="Proctor R.H."/>
            <person name="Brown D.W."/>
        </authorList>
    </citation>
    <scope>NUCLEOTIDE SEQUENCE</scope>
    <source>
        <strain evidence="6">NRRL 45417</strain>
    </source>
</reference>
<dbReference type="GO" id="GO:0008270">
    <property type="term" value="F:zinc ion binding"/>
    <property type="evidence" value="ECO:0007669"/>
    <property type="project" value="UniProtKB-KW"/>
</dbReference>
<evidence type="ECO:0000256" key="3">
    <source>
        <dbReference type="ARBA" id="ARBA00022833"/>
    </source>
</evidence>
<dbReference type="InterPro" id="IPR013083">
    <property type="entry name" value="Znf_RING/FYVE/PHD"/>
</dbReference>
<dbReference type="OrthoDB" id="5863171at2759"/>
<reference evidence="6" key="1">
    <citation type="journal article" date="2020" name="BMC Genomics">
        <title>Correction to: Identification and distribution of gene clusters required for synthesis of sphingolipid metabolism inhibitors in diverse species of the filamentous fungus Fusarium.</title>
        <authorList>
            <person name="Kim H.S."/>
            <person name="Lohmar J.M."/>
            <person name="Busman M."/>
            <person name="Brown D.W."/>
            <person name="Naumann T.A."/>
            <person name="Divon H.H."/>
            <person name="Lysoe E."/>
            <person name="Uhlig S."/>
            <person name="Proctor R.H."/>
        </authorList>
    </citation>
    <scope>NUCLEOTIDE SEQUENCE</scope>
    <source>
        <strain evidence="6">NRRL 45417</strain>
    </source>
</reference>
<feature type="region of interest" description="Disordered" evidence="4">
    <location>
        <begin position="1"/>
        <end position="23"/>
    </location>
</feature>
<proteinExistence type="predicted"/>
<evidence type="ECO:0000313" key="7">
    <source>
        <dbReference type="Proteomes" id="UP000604273"/>
    </source>
</evidence>
<keyword evidence="3" id="KW-0862">Zinc</keyword>
<keyword evidence="7" id="KW-1185">Reference proteome</keyword>
<gene>
    <name evidence="6" type="ORF">FGADI_5487</name>
</gene>
<protein>
    <recommendedName>
        <fullName evidence="5">Zinc finger PHD-type domain-containing protein</fullName>
    </recommendedName>
</protein>
<dbReference type="Gene3D" id="3.30.40.10">
    <property type="entry name" value="Zinc/RING finger domain, C3HC4 (zinc finger)"/>
    <property type="match status" value="1"/>
</dbReference>
<dbReference type="EMBL" id="JABFAI010000125">
    <property type="protein sequence ID" value="KAF4954164.1"/>
    <property type="molecule type" value="Genomic_DNA"/>
</dbReference>
<dbReference type="InterPro" id="IPR001965">
    <property type="entry name" value="Znf_PHD"/>
</dbReference>
<sequence>MDQDTQQLRVESPKTTDLDVTMEDMPAKDVVSITPTPKLSYTPQFPSESSVILSRLKNDSQTEGNEDVREKHFADLKDTLTIPTPIKAKVQPSPTYSFNAGVKRKREEPSEKIDLTQSTVPFPWKVHSQIQQDTIEAQHTREETRCSMCDGSAQVSPLVTCIRCLVSWHQKCHPPLVRGEGMTSTSFTCAECIAGREQTVRLRGRVSQQRQHDIERLRQKRLSALPKGVVPAKPHLVGFGPGRASDVSRAQYFESMPKTDLLNILSLCDQLKPNLLVDVLVSISKRHPEMPIFDSPDWDSQLLNASRPLKTKHDEKPRHGHVLVNRATKPKQKTTKKILKRTRVIEVITSAPEEDNVDILPPTWAKAGQGLYSQLLPDTEDRSLLMDENDEESFSHFLVDGAGRQIMEPVGA</sequence>
<keyword evidence="1" id="KW-0479">Metal-binding</keyword>
<organism evidence="6 7">
    <name type="scientific">Fusarium gaditjirri</name>
    <dbReference type="NCBI Taxonomy" id="282569"/>
    <lineage>
        <taxon>Eukaryota</taxon>
        <taxon>Fungi</taxon>
        <taxon>Dikarya</taxon>
        <taxon>Ascomycota</taxon>
        <taxon>Pezizomycotina</taxon>
        <taxon>Sordariomycetes</taxon>
        <taxon>Hypocreomycetidae</taxon>
        <taxon>Hypocreales</taxon>
        <taxon>Nectriaceae</taxon>
        <taxon>Fusarium</taxon>
        <taxon>Fusarium nisikadoi species complex</taxon>
    </lineage>
</organism>
<dbReference type="SUPFAM" id="SSF57903">
    <property type="entry name" value="FYVE/PHD zinc finger"/>
    <property type="match status" value="1"/>
</dbReference>
<evidence type="ECO:0000256" key="2">
    <source>
        <dbReference type="ARBA" id="ARBA00022771"/>
    </source>
</evidence>
<dbReference type="Proteomes" id="UP000604273">
    <property type="component" value="Unassembled WGS sequence"/>
</dbReference>
<evidence type="ECO:0000313" key="6">
    <source>
        <dbReference type="EMBL" id="KAF4954164.1"/>
    </source>
</evidence>
<dbReference type="InterPro" id="IPR011011">
    <property type="entry name" value="Znf_FYVE_PHD"/>
</dbReference>
<evidence type="ECO:0000259" key="5">
    <source>
        <dbReference type="SMART" id="SM00249"/>
    </source>
</evidence>
<dbReference type="AlphaFoldDB" id="A0A8H4TA94"/>
<name>A0A8H4TA94_9HYPO</name>
<comment type="caution">
    <text evidence="6">The sequence shown here is derived from an EMBL/GenBank/DDBJ whole genome shotgun (WGS) entry which is preliminary data.</text>
</comment>
<evidence type="ECO:0000256" key="1">
    <source>
        <dbReference type="ARBA" id="ARBA00022723"/>
    </source>
</evidence>
<evidence type="ECO:0000256" key="4">
    <source>
        <dbReference type="SAM" id="MobiDB-lite"/>
    </source>
</evidence>
<feature type="domain" description="Zinc finger PHD-type" evidence="5">
    <location>
        <begin position="145"/>
        <end position="193"/>
    </location>
</feature>
<feature type="compositionally biased region" description="Polar residues" evidence="4">
    <location>
        <begin position="1"/>
        <end position="10"/>
    </location>
</feature>
<keyword evidence="2" id="KW-0863">Zinc-finger</keyword>
<dbReference type="SMART" id="SM00249">
    <property type="entry name" value="PHD"/>
    <property type="match status" value="1"/>
</dbReference>